<dbReference type="EMBL" id="CP036532">
    <property type="protein sequence ID" value="QBK30723.1"/>
    <property type="molecule type" value="Genomic_DNA"/>
</dbReference>
<dbReference type="PANTHER" id="PTHR43377">
    <property type="entry name" value="BILIVERDIN REDUCTASE A"/>
    <property type="match status" value="1"/>
</dbReference>
<dbReference type="Gene3D" id="3.30.360.10">
    <property type="entry name" value="Dihydrodipicolinate Reductase, domain 2"/>
    <property type="match status" value="1"/>
</dbReference>
<gene>
    <name evidence="3" type="ORF">E0E05_09040</name>
</gene>
<keyword evidence="4" id="KW-1185">Reference proteome</keyword>
<dbReference type="KEGG" id="rpod:E0E05_09040"/>
<dbReference type="InterPro" id="IPR036291">
    <property type="entry name" value="NAD(P)-bd_dom_sf"/>
</dbReference>
<organism evidence="3 4">
    <name type="scientific">Roseitalea porphyridii</name>
    <dbReference type="NCBI Taxonomy" id="1852022"/>
    <lineage>
        <taxon>Bacteria</taxon>
        <taxon>Pseudomonadati</taxon>
        <taxon>Pseudomonadota</taxon>
        <taxon>Alphaproteobacteria</taxon>
        <taxon>Hyphomicrobiales</taxon>
        <taxon>Ahrensiaceae</taxon>
        <taxon>Roseitalea</taxon>
    </lineage>
</organism>
<accession>A0A4P6V1I6</accession>
<dbReference type="GO" id="GO:0000166">
    <property type="term" value="F:nucleotide binding"/>
    <property type="evidence" value="ECO:0007669"/>
    <property type="project" value="InterPro"/>
</dbReference>
<dbReference type="GeneID" id="90767438"/>
<name>A0A4P6V1I6_9HYPH</name>
<evidence type="ECO:0000259" key="1">
    <source>
        <dbReference type="Pfam" id="PF01408"/>
    </source>
</evidence>
<dbReference type="SUPFAM" id="SSF55347">
    <property type="entry name" value="Glyceraldehyde-3-phosphate dehydrogenase-like, C-terminal domain"/>
    <property type="match status" value="1"/>
</dbReference>
<dbReference type="InterPro" id="IPR051450">
    <property type="entry name" value="Gfo/Idh/MocA_Oxidoreductases"/>
</dbReference>
<evidence type="ECO:0000313" key="4">
    <source>
        <dbReference type="Proteomes" id="UP000293719"/>
    </source>
</evidence>
<evidence type="ECO:0000259" key="2">
    <source>
        <dbReference type="Pfam" id="PF22725"/>
    </source>
</evidence>
<feature type="domain" description="GFO/IDH/MocA-like oxidoreductase" evidence="2">
    <location>
        <begin position="131"/>
        <end position="251"/>
    </location>
</feature>
<sequence>MGETMRIAVIGVGLIGELHARIFRRNPLCQLVAISDTDSSRVREVAEALDCRSYTDYRTMLEQEELDAVSIATPESFRHEPAVEAARLGLKMLLEKPLGRTLADVDALIAALAETGAEPAVNFILHAEPRFARMKQIAAEGGIGAPVSVSARRVGSRLGIEKYAPWTDLLSSTLIHDIEMAIAVNQAPVERVYAEAVVRACAQYGCHDAVVATMRFADGAVATFETSWVLPPSQPEPLDPSFRLIGDKGSVVIEGSSQGMKIVGEEGYVLPDMTHWPMLPDGVGGALAHSLDTFVARADTGAPPLVGLTEARRAEAVVAAMKRSIDEERPVRMSEYD</sequence>
<dbReference type="AlphaFoldDB" id="A0A4P6V1I6"/>
<dbReference type="Proteomes" id="UP000293719">
    <property type="component" value="Chromosome"/>
</dbReference>
<dbReference type="Pfam" id="PF01408">
    <property type="entry name" value="GFO_IDH_MocA"/>
    <property type="match status" value="1"/>
</dbReference>
<reference evidence="3 4" key="1">
    <citation type="journal article" date="2017" name="Int. J. Syst. Evol. Microbiol.">
        <title>Roseitalea porphyridii gen. nov., sp. nov., isolated from a red alga, and reclassification of Hoeflea suaedae Chung et al. 2013 as Pseudohoeflea suaedae gen. nov., comb. nov.</title>
        <authorList>
            <person name="Hyeon J.W."/>
            <person name="Jeong S.E."/>
            <person name="Baek K."/>
            <person name="Jeon C.O."/>
        </authorList>
    </citation>
    <scope>NUCLEOTIDE SEQUENCE [LARGE SCALE GENOMIC DNA]</scope>
    <source>
        <strain evidence="3 4">MA7-20</strain>
    </source>
</reference>
<dbReference type="PANTHER" id="PTHR43377:SF1">
    <property type="entry name" value="BILIVERDIN REDUCTASE A"/>
    <property type="match status" value="1"/>
</dbReference>
<feature type="domain" description="Gfo/Idh/MocA-like oxidoreductase N-terminal" evidence="1">
    <location>
        <begin position="5"/>
        <end position="121"/>
    </location>
</feature>
<evidence type="ECO:0000313" key="3">
    <source>
        <dbReference type="EMBL" id="QBK30723.1"/>
    </source>
</evidence>
<dbReference type="InterPro" id="IPR055170">
    <property type="entry name" value="GFO_IDH_MocA-like_dom"/>
</dbReference>
<dbReference type="InterPro" id="IPR000683">
    <property type="entry name" value="Gfo/Idh/MocA-like_OxRdtase_N"/>
</dbReference>
<dbReference type="SUPFAM" id="SSF51735">
    <property type="entry name" value="NAD(P)-binding Rossmann-fold domains"/>
    <property type="match status" value="1"/>
</dbReference>
<proteinExistence type="predicted"/>
<dbReference type="RefSeq" id="WP_131616407.1">
    <property type="nucleotide sequence ID" value="NZ_CP036532.1"/>
</dbReference>
<dbReference type="Gene3D" id="3.40.50.720">
    <property type="entry name" value="NAD(P)-binding Rossmann-like Domain"/>
    <property type="match status" value="1"/>
</dbReference>
<dbReference type="Pfam" id="PF22725">
    <property type="entry name" value="GFO_IDH_MocA_C3"/>
    <property type="match status" value="1"/>
</dbReference>
<protein>
    <submittedName>
        <fullName evidence="3">Gfo/Idh/MocA family oxidoreductase</fullName>
    </submittedName>
</protein>